<gene>
    <name evidence="7" type="ORF">E7203_09495</name>
</gene>
<accession>A0A927ZZJ7</accession>
<keyword evidence="3 5" id="KW-1133">Transmembrane helix</keyword>
<feature type="transmembrane region" description="Helical" evidence="5">
    <location>
        <begin position="186"/>
        <end position="218"/>
    </location>
</feature>
<comment type="subcellular location">
    <subcellularLocation>
        <location evidence="1">Membrane</location>
        <topology evidence="1">Multi-pass membrane protein</topology>
    </subcellularLocation>
</comment>
<dbReference type="Pfam" id="PF04932">
    <property type="entry name" value="Wzy_C"/>
    <property type="match status" value="1"/>
</dbReference>
<evidence type="ECO:0000256" key="3">
    <source>
        <dbReference type="ARBA" id="ARBA00022989"/>
    </source>
</evidence>
<evidence type="ECO:0000256" key="1">
    <source>
        <dbReference type="ARBA" id="ARBA00004141"/>
    </source>
</evidence>
<dbReference type="EMBL" id="SVCA01000008">
    <property type="protein sequence ID" value="MBE6085663.1"/>
    <property type="molecule type" value="Genomic_DNA"/>
</dbReference>
<keyword evidence="4 5" id="KW-0472">Membrane</keyword>
<keyword evidence="7" id="KW-0436">Ligase</keyword>
<dbReference type="InterPro" id="IPR051533">
    <property type="entry name" value="WaaL-like"/>
</dbReference>
<organism evidence="7 8">
    <name type="scientific">Selenomonas ruminantium</name>
    <dbReference type="NCBI Taxonomy" id="971"/>
    <lineage>
        <taxon>Bacteria</taxon>
        <taxon>Bacillati</taxon>
        <taxon>Bacillota</taxon>
        <taxon>Negativicutes</taxon>
        <taxon>Selenomonadales</taxon>
        <taxon>Selenomonadaceae</taxon>
        <taxon>Selenomonas</taxon>
    </lineage>
</organism>
<sequence>MTLLKRRDKLTTFLLMTLFTASFNDLLRVPGTTLTLFRILMPIAVIFCMILNKHCHKYVLLSVIVGVINFVQSVFWTEMNVYGIEFKLTIFISSLYFYICIVSLLLVIDTIRLRNTDFEFVLLQFIKIVSLGYLLLLLLYVCFPEIALMLEDEGMLSNMNNIGACIAATLPVYIYETFKEENKRSFFFLITSFFLIVLLGRKLCLVGMLVSVVVMYAMIYTIRYEKYVKIGIFLMILVIINQFGYIVNLDSMFNKITAGLQHLLFMHEYAEIYDSESYRVTVFIEGGREILDTFFCGIGIGNAQRVIPAIIPLSNDMLRSDDGVAAVHNFIIEILLEFGFVALIAFVGVIIHTWNVIRINSYKYKYIYVGMFSGIWFWGLAPSGFYTLYHVYIIFMFTYFMNKKI</sequence>
<dbReference type="Proteomes" id="UP000772151">
    <property type="component" value="Unassembled WGS sequence"/>
</dbReference>
<proteinExistence type="predicted"/>
<reference evidence="7" key="1">
    <citation type="submission" date="2019-04" db="EMBL/GenBank/DDBJ databases">
        <title>Evolution of Biomass-Degrading Anaerobic Consortia Revealed by Metagenomics.</title>
        <authorList>
            <person name="Peng X."/>
        </authorList>
    </citation>
    <scope>NUCLEOTIDE SEQUENCE</scope>
    <source>
        <strain evidence="7">SIG242</strain>
    </source>
</reference>
<evidence type="ECO:0000259" key="6">
    <source>
        <dbReference type="Pfam" id="PF04932"/>
    </source>
</evidence>
<feature type="transmembrane region" description="Helical" evidence="5">
    <location>
        <begin position="58"/>
        <end position="76"/>
    </location>
</feature>
<protein>
    <submittedName>
        <fullName evidence="7">O-antigen ligase family protein</fullName>
    </submittedName>
</protein>
<feature type="transmembrane region" description="Helical" evidence="5">
    <location>
        <begin position="334"/>
        <end position="355"/>
    </location>
</feature>
<feature type="transmembrane region" description="Helical" evidence="5">
    <location>
        <begin position="88"/>
        <end position="108"/>
    </location>
</feature>
<dbReference type="GO" id="GO:0016020">
    <property type="term" value="C:membrane"/>
    <property type="evidence" value="ECO:0007669"/>
    <property type="project" value="UniProtKB-SubCell"/>
</dbReference>
<feature type="transmembrane region" description="Helical" evidence="5">
    <location>
        <begin position="33"/>
        <end position="51"/>
    </location>
</feature>
<feature type="domain" description="O-antigen ligase-related" evidence="6">
    <location>
        <begin position="188"/>
        <end position="347"/>
    </location>
</feature>
<dbReference type="PANTHER" id="PTHR37422:SF13">
    <property type="entry name" value="LIPOPOLYSACCHARIDE BIOSYNTHESIS PROTEIN PA4999-RELATED"/>
    <property type="match status" value="1"/>
</dbReference>
<feature type="transmembrane region" description="Helical" evidence="5">
    <location>
        <begin position="230"/>
        <end position="247"/>
    </location>
</feature>
<evidence type="ECO:0000256" key="5">
    <source>
        <dbReference type="SAM" id="Phobius"/>
    </source>
</evidence>
<dbReference type="GO" id="GO:0016874">
    <property type="term" value="F:ligase activity"/>
    <property type="evidence" value="ECO:0007669"/>
    <property type="project" value="UniProtKB-KW"/>
</dbReference>
<evidence type="ECO:0000313" key="8">
    <source>
        <dbReference type="Proteomes" id="UP000772151"/>
    </source>
</evidence>
<dbReference type="AlphaFoldDB" id="A0A927ZZJ7"/>
<comment type="caution">
    <text evidence="7">The sequence shown here is derived from an EMBL/GenBank/DDBJ whole genome shotgun (WGS) entry which is preliminary data.</text>
</comment>
<dbReference type="InterPro" id="IPR007016">
    <property type="entry name" value="O-antigen_ligase-rel_domated"/>
</dbReference>
<feature type="transmembrane region" description="Helical" evidence="5">
    <location>
        <begin position="120"/>
        <end position="143"/>
    </location>
</feature>
<keyword evidence="2 5" id="KW-0812">Transmembrane</keyword>
<feature type="transmembrane region" description="Helical" evidence="5">
    <location>
        <begin position="375"/>
        <end position="400"/>
    </location>
</feature>
<evidence type="ECO:0000313" key="7">
    <source>
        <dbReference type="EMBL" id="MBE6085663.1"/>
    </source>
</evidence>
<evidence type="ECO:0000256" key="4">
    <source>
        <dbReference type="ARBA" id="ARBA00023136"/>
    </source>
</evidence>
<dbReference type="PANTHER" id="PTHR37422">
    <property type="entry name" value="TEICHURONIC ACID BIOSYNTHESIS PROTEIN TUAE"/>
    <property type="match status" value="1"/>
</dbReference>
<name>A0A927ZZJ7_SELRU</name>
<evidence type="ECO:0000256" key="2">
    <source>
        <dbReference type="ARBA" id="ARBA00022692"/>
    </source>
</evidence>